<dbReference type="EMBL" id="JAVDXO010000006">
    <property type="protein sequence ID" value="MDR7307522.1"/>
    <property type="molecule type" value="Genomic_DNA"/>
</dbReference>
<evidence type="ECO:0000256" key="1">
    <source>
        <dbReference type="SAM" id="MobiDB-lite"/>
    </source>
</evidence>
<dbReference type="InterPro" id="IPR025392">
    <property type="entry name" value="DUF4124"/>
</dbReference>
<proteinExistence type="predicted"/>
<evidence type="ECO:0000256" key="2">
    <source>
        <dbReference type="SAM" id="SignalP"/>
    </source>
</evidence>
<reference evidence="4 5" key="1">
    <citation type="submission" date="2023-07" db="EMBL/GenBank/DDBJ databases">
        <title>Sorghum-associated microbial communities from plants grown in Nebraska, USA.</title>
        <authorList>
            <person name="Schachtman D."/>
        </authorList>
    </citation>
    <scope>NUCLEOTIDE SEQUENCE [LARGE SCALE GENOMIC DNA]</scope>
    <source>
        <strain evidence="4 5">BE308</strain>
    </source>
</reference>
<name>A0ABU1ZPR4_9BURK</name>
<dbReference type="Pfam" id="PF13511">
    <property type="entry name" value="DUF4124"/>
    <property type="match status" value="1"/>
</dbReference>
<accession>A0ABU1ZPR4</accession>
<gene>
    <name evidence="4" type="ORF">J2X15_002809</name>
</gene>
<keyword evidence="5" id="KW-1185">Reference proteome</keyword>
<feature type="chain" id="PRO_5047022204" description="DUF4124 domain-containing protein" evidence="2">
    <location>
        <begin position="22"/>
        <end position="184"/>
    </location>
</feature>
<evidence type="ECO:0000313" key="4">
    <source>
        <dbReference type="EMBL" id="MDR7307522.1"/>
    </source>
</evidence>
<evidence type="ECO:0000259" key="3">
    <source>
        <dbReference type="Pfam" id="PF13511"/>
    </source>
</evidence>
<keyword evidence="2" id="KW-0732">Signal</keyword>
<dbReference type="Proteomes" id="UP001268089">
    <property type="component" value="Unassembled WGS sequence"/>
</dbReference>
<organism evidence="4 5">
    <name type="scientific">Rhodoferax saidenbachensis</name>
    <dbReference type="NCBI Taxonomy" id="1484693"/>
    <lineage>
        <taxon>Bacteria</taxon>
        <taxon>Pseudomonadati</taxon>
        <taxon>Pseudomonadota</taxon>
        <taxon>Betaproteobacteria</taxon>
        <taxon>Burkholderiales</taxon>
        <taxon>Comamonadaceae</taxon>
        <taxon>Rhodoferax</taxon>
    </lineage>
</organism>
<sequence>MRLYPTLLSLALLLCTSVGHTQGVYKWVDAEGKTHYGSQPPATDKGTEALKLRSNSGFGGDNNGKAGGTTEYNPDGTKKIPKDVQDLAKGMEKALKTKDSKEVPLDCMSAVKNAQDQADTALEVSAKNLKDGYITQADYDNNAANLRRAKSQTTLAHCQFSTGKDRSFYQCMSNGNNHFSACTK</sequence>
<dbReference type="RefSeq" id="WP_310343860.1">
    <property type="nucleotide sequence ID" value="NZ_JAVDXO010000006.1"/>
</dbReference>
<feature type="signal peptide" evidence="2">
    <location>
        <begin position="1"/>
        <end position="21"/>
    </location>
</feature>
<feature type="compositionally biased region" description="Gly residues" evidence="1">
    <location>
        <begin position="57"/>
        <end position="67"/>
    </location>
</feature>
<feature type="domain" description="DUF4124" evidence="3">
    <location>
        <begin position="11"/>
        <end position="52"/>
    </location>
</feature>
<protein>
    <recommendedName>
        <fullName evidence="3">DUF4124 domain-containing protein</fullName>
    </recommendedName>
</protein>
<feature type="region of interest" description="Disordered" evidence="1">
    <location>
        <begin position="52"/>
        <end position="80"/>
    </location>
</feature>
<evidence type="ECO:0000313" key="5">
    <source>
        <dbReference type="Proteomes" id="UP001268089"/>
    </source>
</evidence>
<comment type="caution">
    <text evidence="4">The sequence shown here is derived from an EMBL/GenBank/DDBJ whole genome shotgun (WGS) entry which is preliminary data.</text>
</comment>